<comment type="caution">
    <text evidence="2">The sequence shown here is derived from an EMBL/GenBank/DDBJ whole genome shotgun (WGS) entry which is preliminary data.</text>
</comment>
<proteinExistence type="predicted"/>
<keyword evidence="1" id="KW-0472">Membrane</keyword>
<keyword evidence="1" id="KW-1133">Transmembrane helix</keyword>
<protein>
    <submittedName>
        <fullName evidence="2">Uncharacterized protein</fullName>
    </submittedName>
</protein>
<evidence type="ECO:0000313" key="2">
    <source>
        <dbReference type="EMBL" id="KAK3245538.1"/>
    </source>
</evidence>
<gene>
    <name evidence="2" type="ORF">CYMTET_44898</name>
</gene>
<dbReference type="EMBL" id="LGRX02030555">
    <property type="protein sequence ID" value="KAK3245538.1"/>
    <property type="molecule type" value="Genomic_DNA"/>
</dbReference>
<evidence type="ECO:0000313" key="3">
    <source>
        <dbReference type="Proteomes" id="UP001190700"/>
    </source>
</evidence>
<keyword evidence="3" id="KW-1185">Reference proteome</keyword>
<organism evidence="2 3">
    <name type="scientific">Cymbomonas tetramitiformis</name>
    <dbReference type="NCBI Taxonomy" id="36881"/>
    <lineage>
        <taxon>Eukaryota</taxon>
        <taxon>Viridiplantae</taxon>
        <taxon>Chlorophyta</taxon>
        <taxon>Pyramimonadophyceae</taxon>
        <taxon>Pyramimonadales</taxon>
        <taxon>Pyramimonadaceae</taxon>
        <taxon>Cymbomonas</taxon>
    </lineage>
</organism>
<name>A0AAE0C0H2_9CHLO</name>
<feature type="transmembrane region" description="Helical" evidence="1">
    <location>
        <begin position="64"/>
        <end position="86"/>
    </location>
</feature>
<reference evidence="2 3" key="1">
    <citation type="journal article" date="2015" name="Genome Biol. Evol.">
        <title>Comparative Genomics of a Bacterivorous Green Alga Reveals Evolutionary Causalities and Consequences of Phago-Mixotrophic Mode of Nutrition.</title>
        <authorList>
            <person name="Burns J.A."/>
            <person name="Paasch A."/>
            <person name="Narechania A."/>
            <person name="Kim E."/>
        </authorList>
    </citation>
    <scope>NUCLEOTIDE SEQUENCE [LARGE SCALE GENOMIC DNA]</scope>
    <source>
        <strain evidence="2 3">PLY_AMNH</strain>
    </source>
</reference>
<sequence>MPVPRRNRRKGFVDIERHSSVQSSNSYFNPKSKRAIRSPQLQYVRHVTDGVLQRLRNVLQIRSLYYDLISYLFVFVFCASVVNIQLTISLSSEVTSALYQGIVPPKYSVTFLEWLKTQILEIWEDPICGDGVCHESYEVASFGR</sequence>
<accession>A0AAE0C0H2</accession>
<dbReference type="Proteomes" id="UP001190700">
    <property type="component" value="Unassembled WGS sequence"/>
</dbReference>
<dbReference type="AlphaFoldDB" id="A0AAE0C0H2"/>
<keyword evidence="1" id="KW-0812">Transmembrane</keyword>
<evidence type="ECO:0000256" key="1">
    <source>
        <dbReference type="SAM" id="Phobius"/>
    </source>
</evidence>